<evidence type="ECO:0000313" key="1">
    <source>
        <dbReference type="EMBL" id="GAV65704.1"/>
    </source>
</evidence>
<reference evidence="2" key="1">
    <citation type="submission" date="2016-04" db="EMBL/GenBank/DDBJ databases">
        <title>Cephalotus genome sequencing.</title>
        <authorList>
            <person name="Fukushima K."/>
            <person name="Hasebe M."/>
            <person name="Fang X."/>
        </authorList>
    </citation>
    <scope>NUCLEOTIDE SEQUENCE [LARGE SCALE GENOMIC DNA]</scope>
    <source>
        <strain evidence="2">cv. St1</strain>
    </source>
</reference>
<dbReference type="InParanoid" id="A0A1Q3BCY0"/>
<evidence type="ECO:0000313" key="2">
    <source>
        <dbReference type="Proteomes" id="UP000187406"/>
    </source>
</evidence>
<comment type="caution">
    <text evidence="1">The sequence shown here is derived from an EMBL/GenBank/DDBJ whole genome shotgun (WGS) entry which is preliminary data.</text>
</comment>
<dbReference type="AlphaFoldDB" id="A0A1Q3BCY0"/>
<dbReference type="Proteomes" id="UP000187406">
    <property type="component" value="Unassembled WGS sequence"/>
</dbReference>
<accession>A0A1Q3BCY0</accession>
<name>A0A1Q3BCY0_CEPFO</name>
<dbReference type="OrthoDB" id="1938754at2759"/>
<sequence length="187" mass="20946">MPPFLCHSRHVLQPCIQWLANRVHNKTNFSQLICIGNVPSIKDESWFLHVVIHPLVIKTLKLIPLCQNANSMGIPCCLIGIPNYAHLLHSGWTHGLQVKRMIPIELVHCKVSLDLVFSDLRIVYAQAGLVSQQPLAHVNGWGLSCVTSILQCLDGLLAFWGFPASNEDPIRVEKILNCSSLCKELWV</sequence>
<protein>
    <submittedName>
        <fullName evidence="1">Uncharacterized protein</fullName>
    </submittedName>
</protein>
<dbReference type="EMBL" id="BDDD01000428">
    <property type="protein sequence ID" value="GAV65704.1"/>
    <property type="molecule type" value="Genomic_DNA"/>
</dbReference>
<keyword evidence="2" id="KW-1185">Reference proteome</keyword>
<proteinExistence type="predicted"/>
<organism evidence="1 2">
    <name type="scientific">Cephalotus follicularis</name>
    <name type="common">Albany pitcher plant</name>
    <dbReference type="NCBI Taxonomy" id="3775"/>
    <lineage>
        <taxon>Eukaryota</taxon>
        <taxon>Viridiplantae</taxon>
        <taxon>Streptophyta</taxon>
        <taxon>Embryophyta</taxon>
        <taxon>Tracheophyta</taxon>
        <taxon>Spermatophyta</taxon>
        <taxon>Magnoliopsida</taxon>
        <taxon>eudicotyledons</taxon>
        <taxon>Gunneridae</taxon>
        <taxon>Pentapetalae</taxon>
        <taxon>rosids</taxon>
        <taxon>fabids</taxon>
        <taxon>Oxalidales</taxon>
        <taxon>Cephalotaceae</taxon>
        <taxon>Cephalotus</taxon>
    </lineage>
</organism>
<gene>
    <name evidence="1" type="ORF">CFOL_v3_09218</name>
</gene>